<evidence type="ECO:0000313" key="1">
    <source>
        <dbReference type="EMBL" id="RIT29552.1"/>
    </source>
</evidence>
<accession>A0ABD7HHC8</accession>
<dbReference type="Proteomes" id="UP000284557">
    <property type="component" value="Unassembled WGS sequence"/>
</dbReference>
<organism evidence="1 2">
    <name type="scientific">Mycobacteroides abscessus</name>
    <dbReference type="NCBI Taxonomy" id="36809"/>
    <lineage>
        <taxon>Bacteria</taxon>
        <taxon>Bacillati</taxon>
        <taxon>Actinomycetota</taxon>
        <taxon>Actinomycetes</taxon>
        <taxon>Mycobacteriales</taxon>
        <taxon>Mycobacteriaceae</taxon>
        <taxon>Mycobacteroides</taxon>
    </lineage>
</organism>
<sequence length="86" mass="8731">MATIEATVAVRQAAVDAVAEVQQAKIDAVGAAGERAVLRAALLGQIQQQLVLACPASSGDMDVLKTITTISMGQVVADTAAKVARL</sequence>
<reference evidence="1 2" key="1">
    <citation type="submission" date="2018-08" db="EMBL/GenBank/DDBJ databases">
        <title>Linezolid Resistance in Mycobacterium abscessus: MIC Distribution and Comprehensive Investigation of Resistance Mechanisms.</title>
        <authorList>
            <person name="Ye M."/>
            <person name="Xu L."/>
            <person name="Zou Y."/>
            <person name="Li B."/>
            <person name="Guo Q."/>
            <person name="Zhang Y."/>
            <person name="Zhan M."/>
            <person name="Xu B."/>
            <person name="Yu F."/>
            <person name="Zhang Z."/>
            <person name="Chu H."/>
        </authorList>
    </citation>
    <scope>NUCLEOTIDE SEQUENCE [LARGE SCALE GENOMIC DNA]</scope>
    <source>
        <strain evidence="1 2">G143</strain>
    </source>
</reference>
<dbReference type="EMBL" id="QXBN01000031">
    <property type="protein sequence ID" value="RIT29552.1"/>
    <property type="molecule type" value="Genomic_DNA"/>
</dbReference>
<proteinExistence type="predicted"/>
<evidence type="ECO:0000313" key="2">
    <source>
        <dbReference type="Proteomes" id="UP000284557"/>
    </source>
</evidence>
<dbReference type="AlphaFoldDB" id="A0ABD7HHC8"/>
<gene>
    <name evidence="1" type="ORF">D2E76_25185</name>
</gene>
<name>A0ABD7HHC8_9MYCO</name>
<protein>
    <submittedName>
        <fullName evidence="1">Uncharacterized protein</fullName>
    </submittedName>
</protein>
<comment type="caution">
    <text evidence="1">The sequence shown here is derived from an EMBL/GenBank/DDBJ whole genome shotgun (WGS) entry which is preliminary data.</text>
</comment>